<proteinExistence type="predicted"/>
<name>A0A1G8V722_ANEMI</name>
<evidence type="ECO:0000313" key="1">
    <source>
        <dbReference type="EMBL" id="SDJ61789.1"/>
    </source>
</evidence>
<evidence type="ECO:0000313" key="2">
    <source>
        <dbReference type="Proteomes" id="UP000182836"/>
    </source>
</evidence>
<reference evidence="1 2" key="1">
    <citation type="submission" date="2016-10" db="EMBL/GenBank/DDBJ databases">
        <authorList>
            <person name="de Groot N.N."/>
        </authorList>
    </citation>
    <scope>NUCLEOTIDE SEQUENCE [LARGE SCALE GENOMIC DNA]</scope>
    <source>
        <strain evidence="1 2">DSM 2895</strain>
    </source>
</reference>
<organism evidence="1 2">
    <name type="scientific">Aneurinibacillus migulanus</name>
    <name type="common">Bacillus migulanus</name>
    <dbReference type="NCBI Taxonomy" id="47500"/>
    <lineage>
        <taxon>Bacteria</taxon>
        <taxon>Bacillati</taxon>
        <taxon>Bacillota</taxon>
        <taxon>Bacilli</taxon>
        <taxon>Bacillales</taxon>
        <taxon>Paenibacillaceae</taxon>
        <taxon>Aneurinibacillus group</taxon>
        <taxon>Aneurinibacillus</taxon>
    </lineage>
</organism>
<dbReference type="EMBL" id="FNED01000022">
    <property type="protein sequence ID" value="SDJ61789.1"/>
    <property type="molecule type" value="Genomic_DNA"/>
</dbReference>
<dbReference type="Proteomes" id="UP000182836">
    <property type="component" value="Unassembled WGS sequence"/>
</dbReference>
<sequence>MFKGVYFYYYQTLYLRKVKRPITLNIIITTETEKTSHKSIFKILGNLNSPPSFFPLLRLQYVTLRLLFSFGII</sequence>
<accession>A0A1G8V722</accession>
<dbReference type="AlphaFoldDB" id="A0A1G8V722"/>
<gene>
    <name evidence="1" type="ORF">SAMN04487909_12262</name>
</gene>
<protein>
    <submittedName>
        <fullName evidence="1">Uncharacterized protein</fullName>
    </submittedName>
</protein>